<dbReference type="InterPro" id="IPR018490">
    <property type="entry name" value="cNMP-bd_dom_sf"/>
</dbReference>
<feature type="compositionally biased region" description="Polar residues" evidence="9">
    <location>
        <begin position="259"/>
        <end position="271"/>
    </location>
</feature>
<dbReference type="STRING" id="4955.A0A1G4M6C0"/>
<keyword evidence="2" id="KW-0813">Transport</keyword>
<dbReference type="InterPro" id="IPR001810">
    <property type="entry name" value="F-box_dom"/>
</dbReference>
<dbReference type="GO" id="GO:0016020">
    <property type="term" value="C:membrane"/>
    <property type="evidence" value="ECO:0007669"/>
    <property type="project" value="UniProtKB-SubCell"/>
</dbReference>
<dbReference type="Gene3D" id="2.60.120.10">
    <property type="entry name" value="Jelly Rolls"/>
    <property type="match status" value="2"/>
</dbReference>
<feature type="region of interest" description="Disordered" evidence="9">
    <location>
        <begin position="50"/>
        <end position="97"/>
    </location>
</feature>
<dbReference type="PANTHER" id="PTHR45638">
    <property type="entry name" value="CYCLIC NUCLEOTIDE-GATED CATION CHANNEL SUBUNIT A"/>
    <property type="match status" value="1"/>
</dbReference>
<protein>
    <submittedName>
        <fullName evidence="12">LAFE_0A01684g1_1</fullName>
    </submittedName>
</protein>
<dbReference type="GO" id="GO:0005221">
    <property type="term" value="F:intracellularly cyclic nucleotide-activated monoatomic cation channel activity"/>
    <property type="evidence" value="ECO:0007669"/>
    <property type="project" value="InterPro"/>
</dbReference>
<dbReference type="InterPro" id="IPR018488">
    <property type="entry name" value="cNMP-bd_CS"/>
</dbReference>
<dbReference type="InterPro" id="IPR032675">
    <property type="entry name" value="LRR_dom_sf"/>
</dbReference>
<comment type="subcellular location">
    <subcellularLocation>
        <location evidence="1">Membrane</location>
        <topology evidence="1">Multi-pass membrane protein</topology>
    </subcellularLocation>
</comment>
<dbReference type="SUPFAM" id="SSF51206">
    <property type="entry name" value="cAMP-binding domain-like"/>
    <property type="match status" value="2"/>
</dbReference>
<evidence type="ECO:0000313" key="13">
    <source>
        <dbReference type="Proteomes" id="UP000190831"/>
    </source>
</evidence>
<feature type="compositionally biased region" description="Polar residues" evidence="9">
    <location>
        <begin position="60"/>
        <end position="83"/>
    </location>
</feature>
<dbReference type="SMART" id="SM00367">
    <property type="entry name" value="LRR_CC"/>
    <property type="match status" value="7"/>
</dbReference>
<evidence type="ECO:0000259" key="10">
    <source>
        <dbReference type="PROSITE" id="PS50042"/>
    </source>
</evidence>
<evidence type="ECO:0000259" key="11">
    <source>
        <dbReference type="PROSITE" id="PS50181"/>
    </source>
</evidence>
<dbReference type="SUPFAM" id="SSF52047">
    <property type="entry name" value="RNI-like"/>
    <property type="match status" value="1"/>
</dbReference>
<dbReference type="PROSITE" id="PS50042">
    <property type="entry name" value="CNMP_BINDING_3"/>
    <property type="match status" value="2"/>
</dbReference>
<evidence type="ECO:0000256" key="7">
    <source>
        <dbReference type="ARBA" id="ARBA00023286"/>
    </source>
</evidence>
<dbReference type="InterPro" id="IPR014710">
    <property type="entry name" value="RmlC-like_jellyroll"/>
</dbReference>
<dbReference type="SUPFAM" id="SSF81383">
    <property type="entry name" value="F-box domain"/>
    <property type="match status" value="1"/>
</dbReference>
<dbReference type="InterPro" id="IPR000595">
    <property type="entry name" value="cNMP-bd_dom"/>
</dbReference>
<feature type="domain" description="F-box" evidence="11">
    <location>
        <begin position="635"/>
        <end position="682"/>
    </location>
</feature>
<dbReference type="AlphaFoldDB" id="A0A1G4M6C0"/>
<organism evidence="12 13">
    <name type="scientific">Lachancea fermentati</name>
    <name type="common">Zygosaccharomyces fermentati</name>
    <dbReference type="NCBI Taxonomy" id="4955"/>
    <lineage>
        <taxon>Eukaryota</taxon>
        <taxon>Fungi</taxon>
        <taxon>Dikarya</taxon>
        <taxon>Ascomycota</taxon>
        <taxon>Saccharomycotina</taxon>
        <taxon>Saccharomycetes</taxon>
        <taxon>Saccharomycetales</taxon>
        <taxon>Saccharomycetaceae</taxon>
        <taxon>Lachancea</taxon>
    </lineage>
</organism>
<evidence type="ECO:0000256" key="6">
    <source>
        <dbReference type="ARBA" id="ARBA00023136"/>
    </source>
</evidence>
<keyword evidence="3" id="KW-0812">Transmembrane</keyword>
<dbReference type="InterPro" id="IPR036047">
    <property type="entry name" value="F-box-like_dom_sf"/>
</dbReference>
<feature type="region of interest" description="Disordered" evidence="9">
    <location>
        <begin position="259"/>
        <end position="278"/>
    </location>
</feature>
<dbReference type="InterPro" id="IPR057207">
    <property type="entry name" value="FBXL15_LRR"/>
</dbReference>
<evidence type="ECO:0000256" key="8">
    <source>
        <dbReference type="ARBA" id="ARBA00023303"/>
    </source>
</evidence>
<keyword evidence="4" id="KW-1133">Transmembrane helix</keyword>
<dbReference type="CDD" id="cd00038">
    <property type="entry name" value="CAP_ED"/>
    <property type="match status" value="2"/>
</dbReference>
<feature type="domain" description="Cyclic nucleotide-binding" evidence="10">
    <location>
        <begin position="312"/>
        <end position="451"/>
    </location>
</feature>
<dbReference type="CDD" id="cd09917">
    <property type="entry name" value="F-box_SF"/>
    <property type="match status" value="1"/>
</dbReference>
<dbReference type="GO" id="GO:0044877">
    <property type="term" value="F:protein-containing complex binding"/>
    <property type="evidence" value="ECO:0007669"/>
    <property type="project" value="TreeGrafter"/>
</dbReference>
<evidence type="ECO:0000313" key="12">
    <source>
        <dbReference type="EMBL" id="SCV99370.1"/>
    </source>
</evidence>
<evidence type="ECO:0000256" key="1">
    <source>
        <dbReference type="ARBA" id="ARBA00004141"/>
    </source>
</evidence>
<keyword evidence="13" id="KW-1185">Reference proteome</keyword>
<dbReference type="PROSITE" id="PS00889">
    <property type="entry name" value="CNMP_BINDING_2"/>
    <property type="match status" value="1"/>
</dbReference>
<dbReference type="Pfam" id="PF25372">
    <property type="entry name" value="DUF7885"/>
    <property type="match status" value="1"/>
</dbReference>
<evidence type="ECO:0000256" key="9">
    <source>
        <dbReference type="SAM" id="MobiDB-lite"/>
    </source>
</evidence>
<evidence type="ECO:0000256" key="2">
    <source>
        <dbReference type="ARBA" id="ARBA00022448"/>
    </source>
</evidence>
<accession>A0A1G4M6C0</accession>
<dbReference type="SMART" id="SM00256">
    <property type="entry name" value="FBOX"/>
    <property type="match status" value="1"/>
</dbReference>
<dbReference type="OMA" id="RMKSVWD"/>
<dbReference type="PANTHER" id="PTHR45638:SF24">
    <property type="entry name" value="CYCLIC NUCLEOTIDE-BINDING DOMAIN PROTEIN (AFU_ORTHOLOGUE AFUA_2G03170)"/>
    <property type="match status" value="1"/>
</dbReference>
<dbReference type="Pfam" id="PF12937">
    <property type="entry name" value="F-box-like"/>
    <property type="match status" value="1"/>
</dbReference>
<evidence type="ECO:0000256" key="5">
    <source>
        <dbReference type="ARBA" id="ARBA00023065"/>
    </source>
</evidence>
<proteinExistence type="predicted"/>
<evidence type="ECO:0000256" key="3">
    <source>
        <dbReference type="ARBA" id="ARBA00022692"/>
    </source>
</evidence>
<sequence length="1044" mass="116364">MSMYRVQQRKRKRRSILSNLVSTGVVYENTRADTVDEEARSDNILASEVTKEQEEVQVPIKNSRSTAEQTTVTNHSYPKNDTIPTRDSEDTAGGDTSKQVAKQLHLFDNIPKMFLEKLTNFTLFQNAPKAFYVEIARRLTLMIYNAQDYIVKAGESARAMYWILRGSVNITSPDGEAVYAELLEGSYFGEIGLLFNRPRTATVVARTKVLVGVLTVENFNQVLPSFPTVERQIRDEAQERLAMQEKKQKAGVINLLNTNVTPSNSEQTSASPGDKSVPNRHVATVSPLLASISMENIDDSISIRQFLKSLPLFTTLPADIIHGLALCIEIRQVEAFEYIFRKNDIGNDIYFIVSGEVEVLSPKVSIEVSMATSMTVNDMEILLARLGPGQYFGEMGFLSSISEDKRQSVRSADIRSVSNCTLLALTGETLREFCRRYPLVKREIKKTAEERIKKNSDISGERPSSAPLKRKLSVAQEPLCTNKITLTDSYDGKTSIPSIMRDSISTSISDINSNIPIQGTGLNTPFSSISFNPNFSFNVPKNRPPSPLLPPPRVSSSADLLTSPQLQPSETKVTLKHISSDAEIPLELQPPPVNCGRQYRNSFSIQNPAPVNYMPHHKRVRLSSISGGPRRRPSVLTVGPLPDRILLRCFHYLSLPELMKLRLVCRRWRQLLYVAPGLFDKLDLTLWNKTIDDKSLIQITDFVGSRPKLIDISNCYHVTDEGFSYMINEIGIGGQLRTIKMKGCWEVSAMAIMDIAVPCIGNLLEEIDLTNCRNVRDDVIQRLIGWDNEPNNSVADQKCLSQQHEGWLYPLDDPIPGMELFDSSDVSSKVGVGCRNLKSLTLRYCKGLTDSTLYHLALYTRGTLVCLDLTRCTGLTDVGFSYWGFQHFAKLQKLTLSECIFLTDNSIRSIANCASNLRELNLSFCCSLTDASIELLCLGCPLLESLDLSFCGRAVSDVSSLAISMHLRQLRRISLKGCLRITRSGVDSLLGGFAPLSFIDISQCKNAHMYQGVVAATKFEPAEGSRSVFVTMEDNGDRCVQVVI</sequence>
<dbReference type="Gene3D" id="3.80.10.10">
    <property type="entry name" value="Ribonuclease Inhibitor"/>
    <property type="match status" value="2"/>
</dbReference>
<dbReference type="EMBL" id="LT598487">
    <property type="protein sequence ID" value="SCV99370.1"/>
    <property type="molecule type" value="Genomic_DNA"/>
</dbReference>
<dbReference type="OrthoDB" id="421226at2759"/>
<dbReference type="InterPro" id="IPR006553">
    <property type="entry name" value="Leu-rich_rpt_Cys-con_subtyp"/>
</dbReference>
<evidence type="ECO:0000256" key="4">
    <source>
        <dbReference type="ARBA" id="ARBA00022989"/>
    </source>
</evidence>
<keyword evidence="5" id="KW-0406">Ion transport</keyword>
<dbReference type="FunFam" id="2.60.120.10:FF:000057">
    <property type="entry name" value="Cyclic nucleotide-binding domain protein"/>
    <property type="match status" value="1"/>
</dbReference>
<dbReference type="SMART" id="SM00100">
    <property type="entry name" value="cNMP"/>
    <property type="match status" value="2"/>
</dbReference>
<keyword evidence="6" id="KW-0472">Membrane</keyword>
<feature type="region of interest" description="Disordered" evidence="9">
    <location>
        <begin position="451"/>
        <end position="470"/>
    </location>
</feature>
<gene>
    <name evidence="12" type="ORF">LAFE_0A01684G</name>
</gene>
<dbReference type="Proteomes" id="UP000190831">
    <property type="component" value="Chromosome A"/>
</dbReference>
<keyword evidence="8" id="KW-0407">Ion channel</keyword>
<dbReference type="InterPro" id="IPR050866">
    <property type="entry name" value="CNG_cation_channel"/>
</dbReference>
<feature type="compositionally biased region" description="Basic and acidic residues" evidence="9">
    <location>
        <begin position="451"/>
        <end position="460"/>
    </location>
</feature>
<feature type="domain" description="Cyclic nucleotide-binding" evidence="10">
    <location>
        <begin position="123"/>
        <end position="240"/>
    </location>
</feature>
<dbReference type="PROSITE" id="PS50181">
    <property type="entry name" value="FBOX"/>
    <property type="match status" value="1"/>
</dbReference>
<dbReference type="Pfam" id="PF00027">
    <property type="entry name" value="cNMP_binding"/>
    <property type="match status" value="2"/>
</dbReference>
<keyword evidence="7" id="KW-1071">Ligand-gated ion channel</keyword>
<reference evidence="12 13" key="1">
    <citation type="submission" date="2016-03" db="EMBL/GenBank/DDBJ databases">
        <authorList>
            <person name="Devillers H."/>
        </authorList>
    </citation>
    <scope>NUCLEOTIDE SEQUENCE [LARGE SCALE GENOMIC DNA]</scope>
    <source>
        <strain evidence="12">CBS 6772</strain>
    </source>
</reference>
<name>A0A1G4M6C0_LACFM</name>